<dbReference type="Pfam" id="PF14209">
    <property type="entry name" value="DUF4321"/>
    <property type="match status" value="1"/>
</dbReference>
<dbReference type="OrthoDB" id="1683201at2"/>
<dbReference type="STRING" id="39950.BCB69_02805"/>
<evidence type="ECO:0000313" key="2">
    <source>
        <dbReference type="EMBL" id="AOH38996.1"/>
    </source>
</evidence>
<keyword evidence="1" id="KW-1133">Transmembrane helix</keyword>
<accession>A0A1B3WDD8</accession>
<dbReference type="EMBL" id="CP017037">
    <property type="protein sequence ID" value="AOH38996.1"/>
    <property type="molecule type" value="Genomic_DNA"/>
</dbReference>
<evidence type="ECO:0000313" key="5">
    <source>
        <dbReference type="Proteomes" id="UP000266262"/>
    </source>
</evidence>
<evidence type="ECO:0000313" key="3">
    <source>
        <dbReference type="EMBL" id="RID94038.1"/>
    </source>
</evidence>
<dbReference type="EMBL" id="QWKU01000001">
    <property type="protein sequence ID" value="RID94038.1"/>
    <property type="molecule type" value="Genomic_DNA"/>
</dbReference>
<dbReference type="KEGG" id="dpn:BCB69_02805"/>
<protein>
    <submittedName>
        <fullName evidence="3">DUF4321 domain-containing protein</fullName>
    </submittedName>
</protein>
<keyword evidence="5" id="KW-1185">Reference proteome</keyword>
<name>A0A1B3WDD8_9FIRM</name>
<proteinExistence type="predicted"/>
<dbReference type="AlphaFoldDB" id="A0A1B3WDD8"/>
<keyword evidence="1" id="KW-0812">Transmembrane</keyword>
<reference evidence="2" key="2">
    <citation type="submission" date="2016-08" db="EMBL/GenBank/DDBJ databases">
        <authorList>
            <person name="Seilhamer J.J."/>
        </authorList>
    </citation>
    <scope>NUCLEOTIDE SEQUENCE [LARGE SCALE GENOMIC DNA]</scope>
    <source>
        <strain evidence="2">F0677</strain>
    </source>
</reference>
<dbReference type="RefSeq" id="WP_022514113.1">
    <property type="nucleotide sequence ID" value="NZ_CP017037.1"/>
</dbReference>
<evidence type="ECO:0000256" key="1">
    <source>
        <dbReference type="SAM" id="Phobius"/>
    </source>
</evidence>
<reference evidence="4" key="1">
    <citation type="submission" date="2016-08" db="EMBL/GenBank/DDBJ databases">
        <authorList>
            <person name="Holder M.E."/>
            <person name="Ajami N.J."/>
            <person name="Petrosino J.F."/>
        </authorList>
    </citation>
    <scope>NUCLEOTIDE SEQUENCE [LARGE SCALE GENOMIC DNA]</scope>
    <source>
        <strain evidence="4">F0677</strain>
    </source>
</reference>
<keyword evidence="1" id="KW-0472">Membrane</keyword>
<dbReference type="Proteomes" id="UP000266262">
    <property type="component" value="Unassembled WGS sequence"/>
</dbReference>
<sequence>MRIGGSRGVISLILFLIVGAFLGSIIGGILESSSIEGIMPYLVTSYQVFDLKDIMVNLGIIKFHFGIQFAPSLISILGIFIAAWIFNRI</sequence>
<evidence type="ECO:0000313" key="4">
    <source>
        <dbReference type="Proteomes" id="UP000094757"/>
    </source>
</evidence>
<reference evidence="3 5" key="3">
    <citation type="submission" date="2018-08" db="EMBL/GenBank/DDBJ databases">
        <title>Draft genome sequence of Dialister pneumosintes KCOM 1685.</title>
        <authorList>
            <person name="Kook J.-K."/>
            <person name="Park S.-N."/>
            <person name="Lim Y.K."/>
        </authorList>
    </citation>
    <scope>NUCLEOTIDE SEQUENCE [LARGE SCALE GENOMIC DNA]</scope>
    <source>
        <strain evidence="3 5">KCOM 1685</strain>
    </source>
</reference>
<dbReference type="Proteomes" id="UP000094757">
    <property type="component" value="Chromosome"/>
</dbReference>
<dbReference type="InterPro" id="IPR025470">
    <property type="entry name" value="DUF4321"/>
</dbReference>
<gene>
    <name evidence="2" type="ORF">BCB69_02805</name>
    <name evidence="3" type="ORF">DX915_00390</name>
</gene>
<feature type="transmembrane region" description="Helical" evidence="1">
    <location>
        <begin position="12"/>
        <end position="30"/>
    </location>
</feature>
<organism evidence="2 4">
    <name type="scientific">Dialister pneumosintes</name>
    <dbReference type="NCBI Taxonomy" id="39950"/>
    <lineage>
        <taxon>Bacteria</taxon>
        <taxon>Bacillati</taxon>
        <taxon>Bacillota</taxon>
        <taxon>Negativicutes</taxon>
        <taxon>Veillonellales</taxon>
        <taxon>Veillonellaceae</taxon>
        <taxon>Dialister</taxon>
    </lineage>
</organism>
<feature type="transmembrane region" description="Helical" evidence="1">
    <location>
        <begin position="65"/>
        <end position="86"/>
    </location>
</feature>